<organism evidence="4 5">
    <name type="scientific">Streptomyces daliensis</name>
    <dbReference type="NCBI Taxonomy" id="299421"/>
    <lineage>
        <taxon>Bacteria</taxon>
        <taxon>Bacillati</taxon>
        <taxon>Actinomycetota</taxon>
        <taxon>Actinomycetes</taxon>
        <taxon>Kitasatosporales</taxon>
        <taxon>Streptomycetaceae</taxon>
        <taxon>Streptomyces</taxon>
    </lineage>
</organism>
<dbReference type="InterPro" id="IPR016181">
    <property type="entry name" value="Acyl_CoA_acyltransferase"/>
</dbReference>
<accession>A0A8T4J100</accession>
<dbReference type="Gene3D" id="3.40.630.30">
    <property type="match status" value="1"/>
</dbReference>
<proteinExistence type="predicted"/>
<reference evidence="4" key="1">
    <citation type="submission" date="2021-04" db="EMBL/GenBank/DDBJ databases">
        <title>Sequencing of actinobacteria type strains.</title>
        <authorList>
            <person name="Nguyen G.-S."/>
            <person name="Wentzel A."/>
        </authorList>
    </citation>
    <scope>NUCLEOTIDE SEQUENCE</scope>
    <source>
        <strain evidence="4">DSM 42095</strain>
    </source>
</reference>
<dbReference type="InterPro" id="IPR000182">
    <property type="entry name" value="GNAT_dom"/>
</dbReference>
<dbReference type="Pfam" id="PF00583">
    <property type="entry name" value="Acetyltransf_1"/>
    <property type="match status" value="1"/>
</dbReference>
<dbReference type="GO" id="GO:0016747">
    <property type="term" value="F:acyltransferase activity, transferring groups other than amino-acyl groups"/>
    <property type="evidence" value="ECO:0007669"/>
    <property type="project" value="InterPro"/>
</dbReference>
<keyword evidence="2 4" id="KW-0012">Acyltransferase</keyword>
<evidence type="ECO:0000256" key="2">
    <source>
        <dbReference type="ARBA" id="ARBA00023315"/>
    </source>
</evidence>
<dbReference type="PANTHER" id="PTHR43877">
    <property type="entry name" value="AMINOALKYLPHOSPHONATE N-ACETYLTRANSFERASE-RELATED-RELATED"/>
    <property type="match status" value="1"/>
</dbReference>
<feature type="domain" description="N-acetyltransferase" evidence="3">
    <location>
        <begin position="27"/>
        <end position="174"/>
    </location>
</feature>
<keyword evidence="1 4" id="KW-0808">Transferase</keyword>
<evidence type="ECO:0000259" key="3">
    <source>
        <dbReference type="PROSITE" id="PS51186"/>
    </source>
</evidence>
<dbReference type="Proteomes" id="UP000675554">
    <property type="component" value="Unassembled WGS sequence"/>
</dbReference>
<evidence type="ECO:0000313" key="5">
    <source>
        <dbReference type="Proteomes" id="UP000675554"/>
    </source>
</evidence>
<dbReference type="EMBL" id="JAGSMN010000706">
    <property type="protein sequence ID" value="MBR7676633.1"/>
    <property type="molecule type" value="Genomic_DNA"/>
</dbReference>
<dbReference type="PROSITE" id="PS51186">
    <property type="entry name" value="GNAT"/>
    <property type="match status" value="1"/>
</dbReference>
<dbReference type="EC" id="2.3.1.-" evidence="4"/>
<name>A0A8T4J100_9ACTN</name>
<dbReference type="InterPro" id="IPR050832">
    <property type="entry name" value="Bact_Acetyltransf"/>
</dbReference>
<protein>
    <submittedName>
        <fullName evidence="4">GNAT family N-acetyltransferase</fullName>
        <ecNumber evidence="4">2.3.1.-</ecNumber>
    </submittedName>
</protein>
<evidence type="ECO:0000256" key="1">
    <source>
        <dbReference type="ARBA" id="ARBA00022679"/>
    </source>
</evidence>
<evidence type="ECO:0000313" key="4">
    <source>
        <dbReference type="EMBL" id="MBR7676633.1"/>
    </source>
</evidence>
<dbReference type="AlphaFoldDB" id="A0A8T4J100"/>
<dbReference type="SUPFAM" id="SSF55729">
    <property type="entry name" value="Acyl-CoA N-acyltransferases (Nat)"/>
    <property type="match status" value="1"/>
</dbReference>
<gene>
    <name evidence="4" type="ORF">KDA82_27235</name>
</gene>
<sequence length="183" mass="18859">MTPAASAPPSPYPEAEAPEEAGALSELALRSKAHWGYDEAFLAACRDELTLHPAEIIRRRTLVAVDEDGGAGAGAGAGDVAGGERLLGFTTLEGIPTLAVLGMMFVEPDAMGRGVGSRLFRHTVDLARDLGFARISIDADPHAEPFYLAMGAVRVGTTPSGSIAGRVLPLLSLEIGAHDAGGT</sequence>
<comment type="caution">
    <text evidence="4">The sequence shown here is derived from an EMBL/GenBank/DDBJ whole genome shotgun (WGS) entry which is preliminary data.</text>
</comment>
<keyword evidence="5" id="KW-1185">Reference proteome</keyword>
<dbReference type="CDD" id="cd04301">
    <property type="entry name" value="NAT_SF"/>
    <property type="match status" value="1"/>
</dbReference>